<evidence type="ECO:0000259" key="4">
    <source>
        <dbReference type="Pfam" id="PF07992"/>
    </source>
</evidence>
<feature type="domain" description="FAD/NAD(P)-binding" evidence="4">
    <location>
        <begin position="9"/>
        <end position="245"/>
    </location>
</feature>
<keyword evidence="1" id="KW-0285">Flavoprotein</keyword>
<gene>
    <name evidence="5" type="ORF">PHACADRAFT_149103</name>
</gene>
<dbReference type="Proteomes" id="UP000008370">
    <property type="component" value="Unassembled WGS sequence"/>
</dbReference>
<dbReference type="GeneID" id="18908783"/>
<proteinExistence type="predicted"/>
<dbReference type="EMBL" id="JH930475">
    <property type="protein sequence ID" value="EKM52446.1"/>
    <property type="molecule type" value="Genomic_DNA"/>
</dbReference>
<dbReference type="KEGG" id="pco:PHACADRAFT_149103"/>
<keyword evidence="6" id="KW-1185">Reference proteome</keyword>
<name>K5URE4_PHACS</name>
<accession>K5URE4</accession>
<dbReference type="PRINTS" id="PR00411">
    <property type="entry name" value="PNDRDTASEI"/>
</dbReference>
<reference evidence="5 6" key="1">
    <citation type="journal article" date="2012" name="BMC Genomics">
        <title>Comparative genomics of the white-rot fungi, Phanerochaete carnosa and P. chrysosporium, to elucidate the genetic basis of the distinct wood types they colonize.</title>
        <authorList>
            <person name="Suzuki H."/>
            <person name="MacDonald J."/>
            <person name="Syed K."/>
            <person name="Salamov A."/>
            <person name="Hori C."/>
            <person name="Aerts A."/>
            <person name="Henrissat B."/>
            <person name="Wiebenga A."/>
            <person name="vanKuyk P.A."/>
            <person name="Barry K."/>
            <person name="Lindquist E."/>
            <person name="LaButti K."/>
            <person name="Lapidus A."/>
            <person name="Lucas S."/>
            <person name="Coutinho P."/>
            <person name="Gong Y."/>
            <person name="Samejima M."/>
            <person name="Mahadevan R."/>
            <person name="Abou-Zaid M."/>
            <person name="de Vries R.P."/>
            <person name="Igarashi K."/>
            <person name="Yadav J.S."/>
            <person name="Grigoriev I.V."/>
            <person name="Master E.R."/>
        </authorList>
    </citation>
    <scope>NUCLEOTIDE SEQUENCE [LARGE SCALE GENOMIC DNA]</scope>
    <source>
        <strain evidence="5 6">HHB-10118-sp</strain>
    </source>
</reference>
<evidence type="ECO:0000256" key="1">
    <source>
        <dbReference type="ARBA" id="ARBA00022630"/>
    </source>
</evidence>
<dbReference type="InParanoid" id="K5URE4"/>
<organism evidence="5 6">
    <name type="scientific">Phanerochaete carnosa (strain HHB-10118-sp)</name>
    <name type="common">White-rot fungus</name>
    <name type="synonym">Peniophora carnosa</name>
    <dbReference type="NCBI Taxonomy" id="650164"/>
    <lineage>
        <taxon>Eukaryota</taxon>
        <taxon>Fungi</taxon>
        <taxon>Dikarya</taxon>
        <taxon>Basidiomycota</taxon>
        <taxon>Agaricomycotina</taxon>
        <taxon>Agaricomycetes</taxon>
        <taxon>Polyporales</taxon>
        <taxon>Phanerochaetaceae</taxon>
        <taxon>Phanerochaete</taxon>
    </lineage>
</organism>
<evidence type="ECO:0000256" key="3">
    <source>
        <dbReference type="ARBA" id="ARBA00023002"/>
    </source>
</evidence>
<dbReference type="Gene3D" id="3.50.50.60">
    <property type="entry name" value="FAD/NAD(P)-binding domain"/>
    <property type="match status" value="2"/>
</dbReference>
<keyword evidence="2" id="KW-0274">FAD</keyword>
<sequence length="588" mass="65331">MDSFELEKSICVIGSGAAGLISAQVLVQDGFKNVEVITCDQSPGGTWAEERMYPELKINNVYGEYRFSSLPMPPPTDTTKSGGRLGGEDMRLYMESFADRFLRGKLRYNTIVTNIRSAKPDLSTLSSPPSKRWIITVRDRNTGEESQLRYDRVVLCTGGCSTPKYPVSLSPEAAKVKGFKGPVFHSLDFKKNVDKLLKAVQPQSDPNPGHAVVIGGGKSAWDAAAYLANRGRKVSVVFETSDSVMGTASPLPEFVRKSRLLAVLSSSRIINTRLEYVWFLHQTWLGSKITHFVWNRLAEDSFKALGVPKDSPLRNTHSLFWGLRLNDEGVPSPDRFFGLVKDGKIDLIAPARATGFGSDGSSVILGDGRVIAADAVVLCTGFQSSWTDIFDKETYEEIGLDVHPPPPEDKEYRKEYAYASLANPSGTGALLRQLDPTAENAAAIYRGIIPAKSILNRDFAVNGSIFTTNPGYVFEICAHWIASYFRRDPFLRVPTTVEAAVEDAERNNSWLRVRFPGMLGWANDSYSADMAMLGWPQLADTLLQDMDLPIMRSGGNWFTWPFKVLDLKEIEYLEEERIAKRVQHTTRA</sequence>
<keyword evidence="3" id="KW-0560">Oxidoreductase</keyword>
<dbReference type="InterPro" id="IPR036188">
    <property type="entry name" value="FAD/NAD-bd_sf"/>
</dbReference>
<dbReference type="RefSeq" id="XP_007398791.1">
    <property type="nucleotide sequence ID" value="XM_007398729.1"/>
</dbReference>
<evidence type="ECO:0000313" key="5">
    <source>
        <dbReference type="EMBL" id="EKM52446.1"/>
    </source>
</evidence>
<dbReference type="InterPro" id="IPR050346">
    <property type="entry name" value="FMO-like"/>
</dbReference>
<dbReference type="AlphaFoldDB" id="K5URE4"/>
<evidence type="ECO:0000313" key="6">
    <source>
        <dbReference type="Proteomes" id="UP000008370"/>
    </source>
</evidence>
<evidence type="ECO:0000256" key="2">
    <source>
        <dbReference type="ARBA" id="ARBA00022827"/>
    </source>
</evidence>
<dbReference type="GO" id="GO:0016491">
    <property type="term" value="F:oxidoreductase activity"/>
    <property type="evidence" value="ECO:0007669"/>
    <property type="project" value="UniProtKB-KW"/>
</dbReference>
<dbReference type="PANTHER" id="PTHR23023">
    <property type="entry name" value="DIMETHYLANILINE MONOOXYGENASE"/>
    <property type="match status" value="1"/>
</dbReference>
<dbReference type="HOGENOM" id="CLU_035533_0_0_1"/>
<protein>
    <recommendedName>
        <fullName evidence="4">FAD/NAD(P)-binding domain-containing protein</fullName>
    </recommendedName>
</protein>
<dbReference type="OrthoDB" id="2915840at2759"/>
<dbReference type="InterPro" id="IPR023753">
    <property type="entry name" value="FAD/NAD-binding_dom"/>
</dbReference>
<dbReference type="Pfam" id="PF07992">
    <property type="entry name" value="Pyr_redox_2"/>
    <property type="match status" value="1"/>
</dbReference>
<dbReference type="SUPFAM" id="SSF51905">
    <property type="entry name" value="FAD/NAD(P)-binding domain"/>
    <property type="match status" value="2"/>
</dbReference>